<feature type="transmembrane region" description="Helical" evidence="1">
    <location>
        <begin position="105"/>
        <end position="124"/>
    </location>
</feature>
<dbReference type="Proteomes" id="UP000043699">
    <property type="component" value="Unassembled WGS sequence"/>
</dbReference>
<dbReference type="EMBL" id="CCXS01000001">
    <property type="protein sequence ID" value="CEG23654.1"/>
    <property type="molecule type" value="Genomic_DNA"/>
</dbReference>
<keyword evidence="1" id="KW-1133">Transmembrane helix</keyword>
<keyword evidence="1" id="KW-0472">Membrane</keyword>
<feature type="transmembrane region" description="Helical" evidence="1">
    <location>
        <begin position="130"/>
        <end position="148"/>
    </location>
</feature>
<dbReference type="RefSeq" id="WP_052652522.1">
    <property type="nucleotide sequence ID" value="NZ_CCXS01000001.1"/>
</dbReference>
<proteinExistence type="predicted"/>
<keyword evidence="3" id="KW-1185">Reference proteome</keyword>
<evidence type="ECO:0008006" key="4">
    <source>
        <dbReference type="Google" id="ProtNLM"/>
    </source>
</evidence>
<feature type="transmembrane region" description="Helical" evidence="1">
    <location>
        <begin position="197"/>
        <end position="218"/>
    </location>
</feature>
<evidence type="ECO:0000313" key="3">
    <source>
        <dbReference type="Proteomes" id="UP000043699"/>
    </source>
</evidence>
<evidence type="ECO:0000256" key="1">
    <source>
        <dbReference type="SAM" id="Phobius"/>
    </source>
</evidence>
<name>A0A098EMY3_9BACL</name>
<dbReference type="STRING" id="1499687.BN1080_02658"/>
<reference evidence="2 3" key="1">
    <citation type="submission" date="2014-09" db="EMBL/GenBank/DDBJ databases">
        <authorList>
            <person name="Urmite Genomes Urmite Genomes"/>
        </authorList>
    </citation>
    <scope>NUCLEOTIDE SEQUENCE [LARGE SCALE GENOMIC DNA]</scope>
    <source>
        <strain evidence="2 3">ES2</strain>
    </source>
</reference>
<feature type="transmembrane region" description="Helical" evidence="1">
    <location>
        <begin position="168"/>
        <end position="191"/>
    </location>
</feature>
<feature type="transmembrane region" description="Helical" evidence="1">
    <location>
        <begin position="51"/>
        <end position="77"/>
    </location>
</feature>
<sequence length="238" mass="27528">MRDFTGFTGILYAAAEWIMRFSVVNILWFLLNLPVLLIVSSLYLNGFEAGFVWYLMPVLIFIPLLSVPSTIAVFSMVRGWIMQAHQQSLIKSYFSYFKKGYRKNLLAGVILQSFWAVWLIDYYFFQAQNALLEIVFIVIGIGLFVYTINFFSLTSHYRMSIRGRLKNAFFLTVGNPLMSGFILICNLSLFYVGMTELLFLFPFFICSLSAYLSFLAFYRFSLKVQTKAQLDKTGNLLQ</sequence>
<dbReference type="OrthoDB" id="2182676at2"/>
<organism evidence="2 3">
    <name type="scientific">Planococcus massiliensis</name>
    <dbReference type="NCBI Taxonomy" id="1499687"/>
    <lineage>
        <taxon>Bacteria</taxon>
        <taxon>Bacillati</taxon>
        <taxon>Bacillota</taxon>
        <taxon>Bacilli</taxon>
        <taxon>Bacillales</taxon>
        <taxon>Caryophanaceae</taxon>
        <taxon>Planococcus</taxon>
    </lineage>
</organism>
<dbReference type="Pfam" id="PF04854">
    <property type="entry name" value="DUF624"/>
    <property type="match status" value="1"/>
</dbReference>
<evidence type="ECO:0000313" key="2">
    <source>
        <dbReference type="EMBL" id="CEG23654.1"/>
    </source>
</evidence>
<dbReference type="InterPro" id="IPR006938">
    <property type="entry name" value="DUF624"/>
</dbReference>
<feature type="transmembrane region" description="Helical" evidence="1">
    <location>
        <begin position="21"/>
        <end position="45"/>
    </location>
</feature>
<dbReference type="AlphaFoldDB" id="A0A098EMY3"/>
<keyword evidence="1" id="KW-0812">Transmembrane</keyword>
<protein>
    <recommendedName>
        <fullName evidence="4">DUF624 domain-containing protein</fullName>
    </recommendedName>
</protein>
<gene>
    <name evidence="2" type="ORF">BN1080_02658</name>
</gene>
<accession>A0A098EMY3</accession>